<organism evidence="1 2">
    <name type="scientific">Vanilla planifolia</name>
    <name type="common">Vanilla</name>
    <dbReference type="NCBI Taxonomy" id="51239"/>
    <lineage>
        <taxon>Eukaryota</taxon>
        <taxon>Viridiplantae</taxon>
        <taxon>Streptophyta</taxon>
        <taxon>Embryophyta</taxon>
        <taxon>Tracheophyta</taxon>
        <taxon>Spermatophyta</taxon>
        <taxon>Magnoliopsida</taxon>
        <taxon>Liliopsida</taxon>
        <taxon>Asparagales</taxon>
        <taxon>Orchidaceae</taxon>
        <taxon>Vanilloideae</taxon>
        <taxon>Vanilleae</taxon>
        <taxon>Vanilla</taxon>
    </lineage>
</organism>
<comment type="caution">
    <text evidence="1">The sequence shown here is derived from an EMBL/GenBank/DDBJ whole genome shotgun (WGS) entry which is preliminary data.</text>
</comment>
<evidence type="ECO:0000313" key="2">
    <source>
        <dbReference type="Proteomes" id="UP000639772"/>
    </source>
</evidence>
<dbReference type="AlphaFoldDB" id="A0A835P5M0"/>
<proteinExistence type="predicted"/>
<dbReference type="EMBL" id="JADCNM010000518">
    <property type="protein sequence ID" value="KAG0446974.1"/>
    <property type="molecule type" value="Genomic_DNA"/>
</dbReference>
<reference evidence="1 2" key="1">
    <citation type="journal article" date="2020" name="Nat. Food">
        <title>A phased Vanilla planifolia genome enables genetic improvement of flavour and production.</title>
        <authorList>
            <person name="Hasing T."/>
            <person name="Tang H."/>
            <person name="Brym M."/>
            <person name="Khazi F."/>
            <person name="Huang T."/>
            <person name="Chambers A.H."/>
        </authorList>
    </citation>
    <scope>NUCLEOTIDE SEQUENCE [LARGE SCALE GENOMIC DNA]</scope>
    <source>
        <tissue evidence="1">Leaf</tissue>
    </source>
</reference>
<sequence>MHEKAILRIQALKTKHVHKFEFRRVELGVVLTSVAFLHPETAKKLSFDNLQLVVIEPRSPSIEAIQNAKDGMQKRGFRKINALMAVAKCLEEHEEILAHVEVLFHVELPAPGLSERGAILKHEILKRGLHCSDDMISELASKCDGYDAYDLGNLSSMLDVDSEFCLYVDHEILLDRAVHAASCRFLAFKDEELESAVLIKEDFVQAMHEFVPVAMRGLTKAGVEGGRTGWGGRWWS</sequence>
<accession>A0A835P5M0</accession>
<name>A0A835P5M0_VANPL</name>
<dbReference type="OrthoDB" id="2187at2759"/>
<dbReference type="SUPFAM" id="SSF52540">
    <property type="entry name" value="P-loop containing nucleoside triphosphate hydrolases"/>
    <property type="match status" value="1"/>
</dbReference>
<evidence type="ECO:0000313" key="1">
    <source>
        <dbReference type="EMBL" id="KAG0446974.1"/>
    </source>
</evidence>
<dbReference type="Proteomes" id="UP000639772">
    <property type="component" value="Unassembled WGS sequence"/>
</dbReference>
<protein>
    <submittedName>
        <fullName evidence="1">Uncharacterized protein</fullName>
    </submittedName>
</protein>
<dbReference type="InterPro" id="IPR027417">
    <property type="entry name" value="P-loop_NTPase"/>
</dbReference>
<gene>
    <name evidence="1" type="ORF">HPP92_028546</name>
</gene>